<dbReference type="RefSeq" id="XP_033399211.1">
    <property type="nucleotide sequence ID" value="XM_033540275.1"/>
</dbReference>
<dbReference type="InterPro" id="IPR013149">
    <property type="entry name" value="ADH-like_C"/>
</dbReference>
<dbReference type="GO" id="GO:0016491">
    <property type="term" value="F:oxidoreductase activity"/>
    <property type="evidence" value="ECO:0007669"/>
    <property type="project" value="InterPro"/>
</dbReference>
<dbReference type="InterPro" id="IPR052711">
    <property type="entry name" value="Zinc_ADH-like"/>
</dbReference>
<feature type="compositionally biased region" description="Polar residues" evidence="1">
    <location>
        <begin position="15"/>
        <end position="29"/>
    </location>
</feature>
<dbReference type="PANTHER" id="PTHR45033">
    <property type="match status" value="1"/>
</dbReference>
<dbReference type="SMART" id="SM00829">
    <property type="entry name" value="PKS_ER"/>
    <property type="match status" value="1"/>
</dbReference>
<dbReference type="SUPFAM" id="SSF51735">
    <property type="entry name" value="NAD(P)-binding Rossmann-fold domains"/>
    <property type="match status" value="1"/>
</dbReference>
<dbReference type="Gene3D" id="3.90.180.10">
    <property type="entry name" value="Medium-chain alcohol dehydrogenases, catalytic domain"/>
    <property type="match status" value="1"/>
</dbReference>
<evidence type="ECO:0000313" key="4">
    <source>
        <dbReference type="Proteomes" id="UP000799438"/>
    </source>
</evidence>
<dbReference type="GeneID" id="54297771"/>
<dbReference type="InterPro" id="IPR020843">
    <property type="entry name" value="ER"/>
</dbReference>
<feature type="region of interest" description="Disordered" evidence="1">
    <location>
        <begin position="1"/>
        <end position="29"/>
    </location>
</feature>
<dbReference type="InterPro" id="IPR011032">
    <property type="entry name" value="GroES-like_sf"/>
</dbReference>
<dbReference type="AlphaFoldDB" id="A0A6A6BH75"/>
<evidence type="ECO:0000256" key="1">
    <source>
        <dbReference type="SAM" id="MobiDB-lite"/>
    </source>
</evidence>
<dbReference type="InterPro" id="IPR036291">
    <property type="entry name" value="NAD(P)-bd_dom_sf"/>
</dbReference>
<proteinExistence type="predicted"/>
<protein>
    <recommendedName>
        <fullName evidence="2">Enoyl reductase (ER) domain-containing protein</fullName>
    </recommendedName>
</protein>
<accession>A0A6A6BH75</accession>
<evidence type="ECO:0000259" key="2">
    <source>
        <dbReference type="SMART" id="SM00829"/>
    </source>
</evidence>
<dbReference type="CDD" id="cd08276">
    <property type="entry name" value="MDR7"/>
    <property type="match status" value="1"/>
</dbReference>
<name>A0A6A6BH75_9PEZI</name>
<feature type="domain" description="Enoyl reductase (ER)" evidence="2">
    <location>
        <begin position="17"/>
        <end position="349"/>
    </location>
</feature>
<reference evidence="3" key="1">
    <citation type="journal article" date="2020" name="Stud. Mycol.">
        <title>101 Dothideomycetes genomes: a test case for predicting lifestyles and emergence of pathogens.</title>
        <authorList>
            <person name="Haridas S."/>
            <person name="Albert R."/>
            <person name="Binder M."/>
            <person name="Bloem J."/>
            <person name="Labutti K."/>
            <person name="Salamov A."/>
            <person name="Andreopoulos B."/>
            <person name="Baker S."/>
            <person name="Barry K."/>
            <person name="Bills G."/>
            <person name="Bluhm B."/>
            <person name="Cannon C."/>
            <person name="Castanera R."/>
            <person name="Culley D."/>
            <person name="Daum C."/>
            <person name="Ezra D."/>
            <person name="Gonzalez J."/>
            <person name="Henrissat B."/>
            <person name="Kuo A."/>
            <person name="Liang C."/>
            <person name="Lipzen A."/>
            <person name="Lutzoni F."/>
            <person name="Magnuson J."/>
            <person name="Mondo S."/>
            <person name="Nolan M."/>
            <person name="Ohm R."/>
            <person name="Pangilinan J."/>
            <person name="Park H.-J."/>
            <person name="Ramirez L."/>
            <person name="Alfaro M."/>
            <person name="Sun H."/>
            <person name="Tritt A."/>
            <person name="Yoshinaga Y."/>
            <person name="Zwiers L.-H."/>
            <person name="Turgeon B."/>
            <person name="Goodwin S."/>
            <person name="Spatafora J."/>
            <person name="Crous P."/>
            <person name="Grigoriev I."/>
        </authorList>
    </citation>
    <scope>NUCLEOTIDE SEQUENCE</scope>
    <source>
        <strain evidence="3">CBS 121167</strain>
    </source>
</reference>
<dbReference type="Gene3D" id="3.40.50.720">
    <property type="entry name" value="NAD(P)-binding Rossmann-like Domain"/>
    <property type="match status" value="1"/>
</dbReference>
<sequence>MTSIPATYHAYRRTTGPSPQTIERVTEPTPTQLAPTAVLIRIRAVALNYRDVAMLHGAYPVPVIEGGVPASDCAGEVVKVGAGVTAVKVGDRVAPIFDLNAVEGSKEPNPRALGGDVDGVLRQFAVFEEKTLAPLPAYLSWEEASTVTCAGVTAWNALNLPHSANKGTTALLQGTGGVSSFALLLCLAANITPVLTSSSDAKLDAARALAGDRPMHTVNYKTHAAWGGEVQRLTQNRGADVVLENGGPATIEQSLAALARRGTISLIGFLGGMAPDAPEPKVLLPLLVKSGRLQSIYVGSWRDQVALGRFLEEHHVKLDKIIDGVFEFDEAEKAFERLWSGKHQGKIVIRV</sequence>
<dbReference type="PANTHER" id="PTHR45033:SF1">
    <property type="entry name" value="OXIDOREDUCTASE (EUROFUNG)"/>
    <property type="match status" value="1"/>
</dbReference>
<organism evidence="3 4">
    <name type="scientific">Aplosporella prunicola CBS 121167</name>
    <dbReference type="NCBI Taxonomy" id="1176127"/>
    <lineage>
        <taxon>Eukaryota</taxon>
        <taxon>Fungi</taxon>
        <taxon>Dikarya</taxon>
        <taxon>Ascomycota</taxon>
        <taxon>Pezizomycotina</taxon>
        <taxon>Dothideomycetes</taxon>
        <taxon>Dothideomycetes incertae sedis</taxon>
        <taxon>Botryosphaeriales</taxon>
        <taxon>Aplosporellaceae</taxon>
        <taxon>Aplosporella</taxon>
    </lineage>
</organism>
<dbReference type="OrthoDB" id="3509362at2759"/>
<dbReference type="EMBL" id="ML995482">
    <property type="protein sequence ID" value="KAF2143499.1"/>
    <property type="molecule type" value="Genomic_DNA"/>
</dbReference>
<dbReference type="InterPro" id="IPR013154">
    <property type="entry name" value="ADH-like_N"/>
</dbReference>
<dbReference type="Proteomes" id="UP000799438">
    <property type="component" value="Unassembled WGS sequence"/>
</dbReference>
<gene>
    <name evidence="3" type="ORF">K452DRAFT_286328</name>
</gene>
<dbReference type="Pfam" id="PF00107">
    <property type="entry name" value="ADH_zinc_N"/>
    <property type="match status" value="1"/>
</dbReference>
<dbReference type="SUPFAM" id="SSF50129">
    <property type="entry name" value="GroES-like"/>
    <property type="match status" value="1"/>
</dbReference>
<dbReference type="Pfam" id="PF08240">
    <property type="entry name" value="ADH_N"/>
    <property type="match status" value="1"/>
</dbReference>
<keyword evidence="4" id="KW-1185">Reference proteome</keyword>
<evidence type="ECO:0000313" key="3">
    <source>
        <dbReference type="EMBL" id="KAF2143499.1"/>
    </source>
</evidence>